<evidence type="ECO:0000313" key="2">
    <source>
        <dbReference type="Proteomes" id="UP000295447"/>
    </source>
</evidence>
<proteinExistence type="predicted"/>
<organism evidence="1 2">
    <name type="scientific">Kribbella kalugense</name>
    <dbReference type="NCBI Taxonomy" id="2512221"/>
    <lineage>
        <taxon>Bacteria</taxon>
        <taxon>Bacillati</taxon>
        <taxon>Actinomycetota</taxon>
        <taxon>Actinomycetes</taxon>
        <taxon>Propionibacteriales</taxon>
        <taxon>Kribbellaceae</taxon>
        <taxon>Kribbella</taxon>
    </lineage>
</organism>
<comment type="caution">
    <text evidence="1">The sequence shown here is derived from an EMBL/GenBank/DDBJ whole genome shotgun (WGS) entry which is preliminary data.</text>
</comment>
<protein>
    <recommendedName>
        <fullName evidence="3">Helix-turn-helix protein</fullName>
    </recommendedName>
</protein>
<gene>
    <name evidence="1" type="ORF">EV650_7000</name>
</gene>
<sequence>MNEQSDSLSLQRFAADLRKLRTGAGISSYRALAKVAHYSHTSLAEAALGKSLPSLDVTMAFVRACEGDPEIWRRRWAALAIRASEAPGAVMAGPPGPKQEAVDGADPLDSGCYLDAVTVAARKVSLTTRRLIVGEIELRYSHGEQAAWGRFGGTEGLDVLALHRHRVDLVIGIDRQADGKSLEYRDEYAFDYHWGDLLKTGSGGLHAWVRVRFDGIEVAYGETDWIDLP</sequence>
<dbReference type="EMBL" id="SODF01000003">
    <property type="protein sequence ID" value="TDW15515.1"/>
    <property type="molecule type" value="Genomic_DNA"/>
</dbReference>
<dbReference type="AlphaFoldDB" id="A0A4R7ZEM2"/>
<dbReference type="RefSeq" id="WP_134123370.1">
    <property type="nucleotide sequence ID" value="NZ_SODF01000003.1"/>
</dbReference>
<reference evidence="1 2" key="1">
    <citation type="submission" date="2019-03" db="EMBL/GenBank/DDBJ databases">
        <title>Genomic Encyclopedia of Type Strains, Phase III (KMG-III): the genomes of soil and plant-associated and newly described type strains.</title>
        <authorList>
            <person name="Whitman W."/>
        </authorList>
    </citation>
    <scope>NUCLEOTIDE SEQUENCE [LARGE SCALE GENOMIC DNA]</scope>
    <source>
        <strain evidence="1 2">VKM Ac-2570</strain>
    </source>
</reference>
<evidence type="ECO:0000313" key="1">
    <source>
        <dbReference type="EMBL" id="TDW15515.1"/>
    </source>
</evidence>
<evidence type="ECO:0008006" key="3">
    <source>
        <dbReference type="Google" id="ProtNLM"/>
    </source>
</evidence>
<name>A0A4R7ZEM2_9ACTN</name>
<dbReference type="OrthoDB" id="3688891at2"/>
<keyword evidence="2" id="KW-1185">Reference proteome</keyword>
<dbReference type="Proteomes" id="UP000295447">
    <property type="component" value="Unassembled WGS sequence"/>
</dbReference>
<accession>A0A4R7ZEM2</accession>